<dbReference type="InterPro" id="IPR025693">
    <property type="entry name" value="Gly-zipper_OmpA-like_dom"/>
</dbReference>
<evidence type="ECO:0000256" key="1">
    <source>
        <dbReference type="SAM" id="SignalP"/>
    </source>
</evidence>
<evidence type="ECO:0000313" key="3">
    <source>
        <dbReference type="EMBL" id="UTT86402.1"/>
    </source>
</evidence>
<evidence type="ECO:0000313" key="4">
    <source>
        <dbReference type="Proteomes" id="UP001059120"/>
    </source>
</evidence>
<sequence>MKIRHTLCTAVLLTISSAAFANQIIVDTKGIDETQYHSDLYECEQYAQQIKPEEVDSLGKDIVGSTTKGAALGAVGGAVSGGSGHDGAKIGAGIGIISGALKHGAQKRHSAELSEQQKFQVNRNCMINRGYTVLN</sequence>
<feature type="signal peptide" evidence="1">
    <location>
        <begin position="1"/>
        <end position="21"/>
    </location>
</feature>
<dbReference type="EMBL" id="CP090615">
    <property type="protein sequence ID" value="UTT86402.1"/>
    <property type="molecule type" value="Genomic_DNA"/>
</dbReference>
<organism evidence="3 4">
    <name type="scientific">Vibrio pelagius</name>
    <dbReference type="NCBI Taxonomy" id="28169"/>
    <lineage>
        <taxon>Bacteria</taxon>
        <taxon>Pseudomonadati</taxon>
        <taxon>Pseudomonadota</taxon>
        <taxon>Gammaproteobacteria</taxon>
        <taxon>Vibrionales</taxon>
        <taxon>Vibrionaceae</taxon>
        <taxon>Vibrio</taxon>
    </lineage>
</organism>
<dbReference type="RefSeq" id="WP_255232192.1">
    <property type="nucleotide sequence ID" value="NZ_CP090615.1"/>
</dbReference>
<feature type="chain" id="PRO_5046604249" evidence="1">
    <location>
        <begin position="22"/>
        <end position="135"/>
    </location>
</feature>
<proteinExistence type="predicted"/>
<name>A0ABY5G876_VIBPE</name>
<feature type="domain" description="Glycine-zipper-containing OmpA-like membrane" evidence="2">
    <location>
        <begin position="63"/>
        <end position="102"/>
    </location>
</feature>
<keyword evidence="1" id="KW-0732">Signal</keyword>
<dbReference type="Pfam" id="PF13436">
    <property type="entry name" value="Gly-zipper_OmpA"/>
    <property type="match status" value="1"/>
</dbReference>
<accession>A0ABY5G876</accession>
<evidence type="ECO:0000259" key="2">
    <source>
        <dbReference type="Pfam" id="PF13436"/>
    </source>
</evidence>
<reference evidence="3" key="1">
    <citation type="submission" date="2022-01" db="EMBL/GenBank/DDBJ databases">
        <title>Alginate degradation mechanism of Vibrio pelagius WXL662.</title>
        <authorList>
            <person name="He X."/>
        </authorList>
    </citation>
    <scope>NUCLEOTIDE SEQUENCE</scope>
    <source>
        <strain evidence="3">WXL662</strain>
    </source>
</reference>
<dbReference type="Proteomes" id="UP001059120">
    <property type="component" value="Chromosome 2"/>
</dbReference>
<gene>
    <name evidence="3" type="ORF">LZI70_18795</name>
</gene>
<keyword evidence="4" id="KW-1185">Reference proteome</keyword>
<protein>
    <submittedName>
        <fullName evidence="3">Glycine zipper family protein</fullName>
    </submittedName>
</protein>